<dbReference type="Proteomes" id="UP000823561">
    <property type="component" value="Chromosome 23"/>
</dbReference>
<dbReference type="InterPro" id="IPR003599">
    <property type="entry name" value="Ig_sub"/>
</dbReference>
<dbReference type="PANTHER" id="PTHR44969">
    <property type="entry name" value="CELL SURFACE A33 ANTIGEN"/>
    <property type="match status" value="1"/>
</dbReference>
<dbReference type="InterPro" id="IPR013106">
    <property type="entry name" value="Ig_V-set"/>
</dbReference>
<feature type="chain" id="PRO_5043327659" description="Ig-like domain-containing protein" evidence="10">
    <location>
        <begin position="24"/>
        <end position="401"/>
    </location>
</feature>
<evidence type="ECO:0000256" key="8">
    <source>
        <dbReference type="SAM" id="MobiDB-lite"/>
    </source>
</evidence>
<evidence type="ECO:0000256" key="9">
    <source>
        <dbReference type="SAM" id="Phobius"/>
    </source>
</evidence>
<dbReference type="AlphaFoldDB" id="A0AAV6FIB5"/>
<keyword evidence="3 10" id="KW-0732">Signal</keyword>
<dbReference type="FunFam" id="2.60.40.10:FF:000095">
    <property type="entry name" value="immunoglobulin superfamily member 11 isoform X1"/>
    <property type="match status" value="1"/>
</dbReference>
<name>A0AAV6FIB5_9TELE</name>
<accession>A0AAV6FIB5</accession>
<feature type="transmembrane region" description="Helical" evidence="9">
    <location>
        <begin position="240"/>
        <end position="265"/>
    </location>
</feature>
<evidence type="ECO:0000256" key="5">
    <source>
        <dbReference type="ARBA" id="ARBA00023136"/>
    </source>
</evidence>
<dbReference type="EMBL" id="JADWDJ010000023">
    <property type="protein sequence ID" value="KAG5261601.1"/>
    <property type="molecule type" value="Genomic_DNA"/>
</dbReference>
<dbReference type="GO" id="GO:0005886">
    <property type="term" value="C:plasma membrane"/>
    <property type="evidence" value="ECO:0007669"/>
    <property type="project" value="InterPro"/>
</dbReference>
<comment type="caution">
    <text evidence="12">The sequence shown here is derived from an EMBL/GenBank/DDBJ whole genome shotgun (WGS) entry which is preliminary data.</text>
</comment>
<feature type="compositionally biased region" description="Basic and acidic residues" evidence="8">
    <location>
        <begin position="326"/>
        <end position="384"/>
    </location>
</feature>
<protein>
    <recommendedName>
        <fullName evidence="11">Ig-like domain-containing protein</fullName>
    </recommendedName>
</protein>
<evidence type="ECO:0000256" key="3">
    <source>
        <dbReference type="ARBA" id="ARBA00022729"/>
    </source>
</evidence>
<feature type="domain" description="Ig-like" evidence="11">
    <location>
        <begin position="22"/>
        <end position="139"/>
    </location>
</feature>
<evidence type="ECO:0000256" key="6">
    <source>
        <dbReference type="ARBA" id="ARBA00023157"/>
    </source>
</evidence>
<organism evidence="12 13">
    <name type="scientific">Alosa alosa</name>
    <name type="common">allis shad</name>
    <dbReference type="NCBI Taxonomy" id="278164"/>
    <lineage>
        <taxon>Eukaryota</taxon>
        <taxon>Metazoa</taxon>
        <taxon>Chordata</taxon>
        <taxon>Craniata</taxon>
        <taxon>Vertebrata</taxon>
        <taxon>Euteleostomi</taxon>
        <taxon>Actinopterygii</taxon>
        <taxon>Neopterygii</taxon>
        <taxon>Teleostei</taxon>
        <taxon>Clupei</taxon>
        <taxon>Clupeiformes</taxon>
        <taxon>Clupeoidei</taxon>
        <taxon>Clupeidae</taxon>
        <taxon>Alosa</taxon>
    </lineage>
</organism>
<comment type="subcellular location">
    <subcellularLocation>
        <location evidence="1">Membrane</location>
        <topology evidence="1">Single-pass type I membrane protein</topology>
    </subcellularLocation>
</comment>
<dbReference type="Pfam" id="PF07686">
    <property type="entry name" value="V-set"/>
    <property type="match status" value="1"/>
</dbReference>
<feature type="signal peptide" evidence="10">
    <location>
        <begin position="1"/>
        <end position="23"/>
    </location>
</feature>
<evidence type="ECO:0000256" key="1">
    <source>
        <dbReference type="ARBA" id="ARBA00004479"/>
    </source>
</evidence>
<dbReference type="SMART" id="SM00409">
    <property type="entry name" value="IG"/>
    <property type="match status" value="2"/>
</dbReference>
<dbReference type="InterPro" id="IPR007110">
    <property type="entry name" value="Ig-like_dom"/>
</dbReference>
<reference evidence="12" key="1">
    <citation type="submission" date="2020-10" db="EMBL/GenBank/DDBJ databases">
        <title>Chromosome-scale genome assembly of the Allis shad, Alosa alosa.</title>
        <authorList>
            <person name="Margot Z."/>
            <person name="Christophe K."/>
            <person name="Cabau C."/>
            <person name="Louis A."/>
            <person name="Berthelot C."/>
            <person name="Parey E."/>
            <person name="Roest Crollius H."/>
            <person name="Montfort J."/>
            <person name="Robinson-Rechavi M."/>
            <person name="Bucao C."/>
            <person name="Bouchez O."/>
            <person name="Gislard M."/>
            <person name="Lluch J."/>
            <person name="Milhes M."/>
            <person name="Lampietro C."/>
            <person name="Lopez Roques C."/>
            <person name="Donnadieu C."/>
            <person name="Braasch I."/>
            <person name="Desvignes T."/>
            <person name="Postlethwait J."/>
            <person name="Bobe J."/>
            <person name="Guiguen Y."/>
        </authorList>
    </citation>
    <scope>NUCLEOTIDE SEQUENCE</scope>
    <source>
        <strain evidence="12">M-15738</strain>
        <tissue evidence="12">Blood</tissue>
    </source>
</reference>
<keyword evidence="13" id="KW-1185">Reference proteome</keyword>
<dbReference type="SUPFAM" id="SSF48726">
    <property type="entry name" value="Immunoglobulin"/>
    <property type="match status" value="2"/>
</dbReference>
<proteinExistence type="predicted"/>
<dbReference type="SMART" id="SM00408">
    <property type="entry name" value="IGc2"/>
    <property type="match status" value="1"/>
</dbReference>
<evidence type="ECO:0000259" key="11">
    <source>
        <dbReference type="PROSITE" id="PS50835"/>
    </source>
</evidence>
<gene>
    <name evidence="12" type="ORF">AALO_G00286190</name>
</gene>
<evidence type="ECO:0000256" key="10">
    <source>
        <dbReference type="SAM" id="SignalP"/>
    </source>
</evidence>
<dbReference type="PROSITE" id="PS50835">
    <property type="entry name" value="IG_LIKE"/>
    <property type="match status" value="2"/>
</dbReference>
<evidence type="ECO:0000313" key="12">
    <source>
        <dbReference type="EMBL" id="KAG5261601.1"/>
    </source>
</evidence>
<keyword evidence="5 9" id="KW-0472">Membrane</keyword>
<evidence type="ECO:0000313" key="13">
    <source>
        <dbReference type="Proteomes" id="UP000823561"/>
    </source>
</evidence>
<evidence type="ECO:0000256" key="2">
    <source>
        <dbReference type="ARBA" id="ARBA00022692"/>
    </source>
</evidence>
<dbReference type="Gene3D" id="2.60.40.10">
    <property type="entry name" value="Immunoglobulins"/>
    <property type="match status" value="2"/>
</dbReference>
<evidence type="ECO:0000256" key="4">
    <source>
        <dbReference type="ARBA" id="ARBA00022989"/>
    </source>
</evidence>
<keyword evidence="4 9" id="KW-1133">Transmembrane helix</keyword>
<evidence type="ECO:0000256" key="7">
    <source>
        <dbReference type="ARBA" id="ARBA00023319"/>
    </source>
</evidence>
<dbReference type="InterPro" id="IPR013783">
    <property type="entry name" value="Ig-like_fold"/>
</dbReference>
<sequence>MTKMGDALLTFYVFLIGFSLVMAITVNIPQDNYEFARGDNITLPCSFTTKVASPQAIVTWTVEGDEGEERTILTYYSFSQTLDITEVYEGRVDLLHNIAAGKADLKLNNIALADNKKFECKIQVPKDDEGKPADTARLVVLVAPSPPICAVEGKQEYGRDIKLTCRSEEGSPPPIYKWQSHDVRNTPRPLPPRATDQGGVLSLFNISMETSGYYICTSSNKIRSATCNMTLSVMPMTMNMGMTAGIIGGVVAAILSLILIIYCCCCRKKKVDEEYAMGEPEGGKYHDGEPAEESQINAERGNRERTLDRDRPYERSESDYDGQSDYNHRSDRSHRDDHRDERYDDRYDDRRDRHNDRYDDRYDDRRDSDQYDDDRPSSRNRYNDRGGPPSVPINKPSRNYD</sequence>
<keyword evidence="7" id="KW-0393">Immunoglobulin domain</keyword>
<keyword evidence="2 9" id="KW-0812">Transmembrane</keyword>
<dbReference type="InterPro" id="IPR036179">
    <property type="entry name" value="Ig-like_dom_sf"/>
</dbReference>
<dbReference type="Pfam" id="PF13927">
    <property type="entry name" value="Ig_3"/>
    <property type="match status" value="1"/>
</dbReference>
<keyword evidence="6" id="KW-1015">Disulfide bond</keyword>
<feature type="compositionally biased region" description="Basic and acidic residues" evidence="8">
    <location>
        <begin position="300"/>
        <end position="318"/>
    </location>
</feature>
<dbReference type="PANTHER" id="PTHR44969:SF1">
    <property type="entry name" value="CELL SURFACE A33 ANTIGEN"/>
    <property type="match status" value="1"/>
</dbReference>
<dbReference type="InterPro" id="IPR042474">
    <property type="entry name" value="A33"/>
</dbReference>
<dbReference type="InterPro" id="IPR003598">
    <property type="entry name" value="Ig_sub2"/>
</dbReference>
<feature type="domain" description="Ig-like" evidence="11">
    <location>
        <begin position="146"/>
        <end position="232"/>
    </location>
</feature>
<feature type="region of interest" description="Disordered" evidence="8">
    <location>
        <begin position="279"/>
        <end position="401"/>
    </location>
</feature>